<evidence type="ECO:0000256" key="3">
    <source>
        <dbReference type="ARBA" id="ARBA00022618"/>
    </source>
</evidence>
<feature type="active site" evidence="9">
    <location>
        <position position="200"/>
    </location>
</feature>
<comment type="caution">
    <text evidence="13">The sequence shown here is derived from an EMBL/GenBank/DDBJ whole genome shotgun (WGS) entry which is preliminary data.</text>
</comment>
<keyword evidence="14" id="KW-1185">Reference proteome</keyword>
<feature type="domain" description="Core-binding (CB)" evidence="12">
    <location>
        <begin position="16"/>
        <end position="103"/>
    </location>
</feature>
<evidence type="ECO:0000256" key="9">
    <source>
        <dbReference type="HAMAP-Rule" id="MF_01808"/>
    </source>
</evidence>
<comment type="function">
    <text evidence="9">Site-specific tyrosine recombinase, which acts by catalyzing the cutting and rejoining of the recombining DNA molecules. The XerC-XerD complex is essential to convert dimers of the bacterial chromosome into monomers to permit their segregation at cell division. It also contributes to the segregational stability of plasmids.</text>
</comment>
<evidence type="ECO:0000256" key="6">
    <source>
        <dbReference type="ARBA" id="ARBA00023125"/>
    </source>
</evidence>
<dbReference type="PROSITE" id="PS51900">
    <property type="entry name" value="CB"/>
    <property type="match status" value="1"/>
</dbReference>
<feature type="active site" evidence="9">
    <location>
        <position position="300"/>
    </location>
</feature>
<dbReference type="InterPro" id="IPR023009">
    <property type="entry name" value="Tyrosine_recombinase_XerC/XerD"/>
</dbReference>
<evidence type="ECO:0000256" key="5">
    <source>
        <dbReference type="ARBA" id="ARBA00022908"/>
    </source>
</evidence>
<dbReference type="Gene3D" id="1.10.443.10">
    <property type="entry name" value="Intergrase catalytic core"/>
    <property type="match status" value="1"/>
</dbReference>
<dbReference type="Gene3D" id="1.10.150.130">
    <property type="match status" value="1"/>
</dbReference>
<keyword evidence="8 9" id="KW-0131">Cell cycle</keyword>
<keyword evidence="2 9" id="KW-0963">Cytoplasm</keyword>
<dbReference type="HAMAP" id="MF_01808">
    <property type="entry name" value="Recomb_XerC_XerD"/>
    <property type="match status" value="1"/>
</dbReference>
<feature type="active site" evidence="9">
    <location>
        <position position="277"/>
    </location>
</feature>
<keyword evidence="6 9" id="KW-0238">DNA-binding</keyword>
<sequence length="346" mass="37742">MTHDPTKVSAADTEPPAADPVIAQYLAWLQGSRKLAEHTISSYRRDLTALQAHAARHAPAFALLALQTRHIRAFAARMHGEGLAGTTIARTLSAWRGFYLWAAQHGLGVQANPVDGVRAPRSGHRLPKALSVEHAVALVSHSVGTDAAALRDHAVWELFYSSGLRLSELVQLDVRYEKRDGYESAGWLDMSGAELTVTGKGSRRRTLPVGSKAMEALRGWLAVREQLLRPGAAPEDASALFLGARGHRLSMRVVQLRLKEQAIRAGVPADVHPHMLRHSFATHMLQSSGDLRAVQELLGHASISTTQIYTSLDFQHLAKVYDKAHPRAGRASTEDDDDDNASPLKD</sequence>
<keyword evidence="3 9" id="KW-0132">Cell division</keyword>
<evidence type="ECO:0000256" key="7">
    <source>
        <dbReference type="ARBA" id="ARBA00023172"/>
    </source>
</evidence>
<feature type="active site" description="O-(3'-phospho-DNA)-tyrosine intermediate" evidence="9">
    <location>
        <position position="309"/>
    </location>
</feature>
<dbReference type="InterPro" id="IPR010998">
    <property type="entry name" value="Integrase_recombinase_N"/>
</dbReference>
<reference evidence="13 14" key="1">
    <citation type="submission" date="2021-08" db="EMBL/GenBank/DDBJ databases">
        <authorList>
            <person name="Peeters C."/>
        </authorList>
    </citation>
    <scope>NUCLEOTIDE SEQUENCE [LARGE SCALE GENOMIC DNA]</scope>
    <source>
        <strain evidence="13 14">LMG 23992</strain>
    </source>
</reference>
<feature type="region of interest" description="Disordered" evidence="10">
    <location>
        <begin position="325"/>
        <end position="346"/>
    </location>
</feature>
<comment type="subcellular location">
    <subcellularLocation>
        <location evidence="1 9">Cytoplasm</location>
    </subcellularLocation>
</comment>
<name>A0ABN7ZIX5_9BURK</name>
<evidence type="ECO:0000256" key="2">
    <source>
        <dbReference type="ARBA" id="ARBA00022490"/>
    </source>
</evidence>
<dbReference type="InterPro" id="IPR002104">
    <property type="entry name" value="Integrase_catalytic"/>
</dbReference>
<dbReference type="Proteomes" id="UP000727654">
    <property type="component" value="Unassembled WGS sequence"/>
</dbReference>
<dbReference type="EMBL" id="CAJZAI010000029">
    <property type="protein sequence ID" value="CAG9185123.1"/>
    <property type="molecule type" value="Genomic_DNA"/>
</dbReference>
<feature type="domain" description="Tyr recombinase" evidence="11">
    <location>
        <begin position="125"/>
        <end position="322"/>
    </location>
</feature>
<evidence type="ECO:0000313" key="13">
    <source>
        <dbReference type="EMBL" id="CAG9185123.1"/>
    </source>
</evidence>
<dbReference type="CDD" id="cd00798">
    <property type="entry name" value="INT_XerDC_C"/>
    <property type="match status" value="1"/>
</dbReference>
<organism evidence="13 14">
    <name type="scientific">Cupriavidus laharis</name>
    <dbReference type="NCBI Taxonomy" id="151654"/>
    <lineage>
        <taxon>Bacteria</taxon>
        <taxon>Pseudomonadati</taxon>
        <taxon>Pseudomonadota</taxon>
        <taxon>Betaproteobacteria</taxon>
        <taxon>Burkholderiales</taxon>
        <taxon>Burkholderiaceae</taxon>
        <taxon>Cupriavidus</taxon>
    </lineage>
</organism>
<feature type="active site" evidence="9">
    <location>
        <position position="165"/>
    </location>
</feature>
<evidence type="ECO:0000256" key="10">
    <source>
        <dbReference type="SAM" id="MobiDB-lite"/>
    </source>
</evidence>
<comment type="subunit">
    <text evidence="9">Forms a cyclic heterotetrameric complex composed of two molecules of XerC and two molecules of XerD.</text>
</comment>
<dbReference type="Pfam" id="PF02899">
    <property type="entry name" value="Phage_int_SAM_1"/>
    <property type="match status" value="1"/>
</dbReference>
<dbReference type="RefSeq" id="WP_224082881.1">
    <property type="nucleotide sequence ID" value="NZ_CAJZAI010000029.1"/>
</dbReference>
<protein>
    <recommendedName>
        <fullName evidence="9">Tyrosine recombinase XerC</fullName>
    </recommendedName>
</protein>
<dbReference type="Pfam" id="PF00589">
    <property type="entry name" value="Phage_integrase"/>
    <property type="match status" value="1"/>
</dbReference>
<evidence type="ECO:0000259" key="11">
    <source>
        <dbReference type="PROSITE" id="PS51898"/>
    </source>
</evidence>
<evidence type="ECO:0000259" key="12">
    <source>
        <dbReference type="PROSITE" id="PS51900"/>
    </source>
</evidence>
<dbReference type="InterPro" id="IPR050090">
    <property type="entry name" value="Tyrosine_recombinase_XerCD"/>
</dbReference>
<keyword evidence="4 9" id="KW-0159">Chromosome partition</keyword>
<evidence type="ECO:0000313" key="14">
    <source>
        <dbReference type="Proteomes" id="UP000727654"/>
    </source>
</evidence>
<evidence type="ECO:0000256" key="1">
    <source>
        <dbReference type="ARBA" id="ARBA00004496"/>
    </source>
</evidence>
<dbReference type="InterPro" id="IPR044068">
    <property type="entry name" value="CB"/>
</dbReference>
<gene>
    <name evidence="13" type="primary">xerC_13</name>
    <name evidence="9" type="synonym">xerC</name>
    <name evidence="13" type="ORF">LMG23992_05454</name>
</gene>
<evidence type="ECO:0000256" key="8">
    <source>
        <dbReference type="ARBA" id="ARBA00023306"/>
    </source>
</evidence>
<comment type="similarity">
    <text evidence="9">Belongs to the 'phage' integrase family. XerC subfamily.</text>
</comment>
<dbReference type="PANTHER" id="PTHR30349:SF81">
    <property type="entry name" value="TYROSINE RECOMBINASE XERC"/>
    <property type="match status" value="1"/>
</dbReference>
<keyword evidence="5 9" id="KW-0229">DNA integration</keyword>
<dbReference type="PROSITE" id="PS51898">
    <property type="entry name" value="TYR_RECOMBINASE"/>
    <property type="match status" value="1"/>
</dbReference>
<dbReference type="SUPFAM" id="SSF56349">
    <property type="entry name" value="DNA breaking-rejoining enzymes"/>
    <property type="match status" value="1"/>
</dbReference>
<dbReference type="PANTHER" id="PTHR30349">
    <property type="entry name" value="PHAGE INTEGRASE-RELATED"/>
    <property type="match status" value="1"/>
</dbReference>
<dbReference type="InterPro" id="IPR013762">
    <property type="entry name" value="Integrase-like_cat_sf"/>
</dbReference>
<proteinExistence type="inferred from homology"/>
<feature type="active site" evidence="9">
    <location>
        <position position="274"/>
    </location>
</feature>
<keyword evidence="7 9" id="KW-0233">DNA recombination</keyword>
<dbReference type="InterPro" id="IPR011010">
    <property type="entry name" value="DNA_brk_join_enz"/>
</dbReference>
<evidence type="ECO:0000256" key="4">
    <source>
        <dbReference type="ARBA" id="ARBA00022829"/>
    </source>
</evidence>
<dbReference type="InterPro" id="IPR004107">
    <property type="entry name" value="Integrase_SAM-like_N"/>
</dbReference>
<accession>A0ABN7ZIX5</accession>